<protein>
    <submittedName>
        <fullName evidence="2">Uncharacterized protein</fullName>
    </submittedName>
</protein>
<dbReference type="Proteomes" id="UP000234331">
    <property type="component" value="Unassembled WGS sequence"/>
</dbReference>
<reference evidence="2 3" key="1">
    <citation type="submission" date="2017-06" db="EMBL/GenBank/DDBJ databases">
        <authorList>
            <person name="Kim H.J."/>
            <person name="Triplett B.A."/>
        </authorList>
    </citation>
    <scope>NUCLEOTIDE SEQUENCE [LARGE SCALE GENOMIC DNA]</scope>
    <source>
        <strain evidence="2">FRACA_ARgP5</strain>
    </source>
</reference>
<proteinExistence type="predicted"/>
<keyword evidence="1" id="KW-1133">Transmembrane helix</keyword>
<organism evidence="2 3">
    <name type="scientific">Frankia canadensis</name>
    <dbReference type="NCBI Taxonomy" id="1836972"/>
    <lineage>
        <taxon>Bacteria</taxon>
        <taxon>Bacillati</taxon>
        <taxon>Actinomycetota</taxon>
        <taxon>Actinomycetes</taxon>
        <taxon>Frankiales</taxon>
        <taxon>Frankiaceae</taxon>
        <taxon>Frankia</taxon>
    </lineage>
</organism>
<sequence length="55" mass="5695">MLATFRSGATGTPGVALALFERVSTTFAVGALYLTTVSAVFIGIHDLSKLPVVPE</sequence>
<accession>A0A2I2KPC0</accession>
<feature type="transmembrane region" description="Helical" evidence="1">
    <location>
        <begin position="23"/>
        <end position="44"/>
    </location>
</feature>
<keyword evidence="3" id="KW-1185">Reference proteome</keyword>
<evidence type="ECO:0000313" key="2">
    <source>
        <dbReference type="EMBL" id="SNQ47511.1"/>
    </source>
</evidence>
<keyword evidence="1" id="KW-0812">Transmembrane</keyword>
<evidence type="ECO:0000256" key="1">
    <source>
        <dbReference type="SAM" id="Phobius"/>
    </source>
</evidence>
<dbReference type="EMBL" id="FZMO01000104">
    <property type="protein sequence ID" value="SNQ47511.1"/>
    <property type="molecule type" value="Genomic_DNA"/>
</dbReference>
<gene>
    <name evidence="2" type="ORF">FRACA_1920007</name>
</gene>
<dbReference type="AlphaFoldDB" id="A0A2I2KPC0"/>
<evidence type="ECO:0000313" key="3">
    <source>
        <dbReference type="Proteomes" id="UP000234331"/>
    </source>
</evidence>
<name>A0A2I2KPC0_9ACTN</name>
<keyword evidence="1" id="KW-0472">Membrane</keyword>